<sequence length="69" mass="7710">MPRLNQFSQGVIYAAAILVNYHNDCQTAADVLEQAGLLNSDCSSLDDYEKQAMRKLQCEDNRCNLKGLT</sequence>
<dbReference type="RefSeq" id="WP_044125725.1">
    <property type="nucleotide sequence ID" value="NZ_JAANNJ010000040.1"/>
</dbReference>
<gene>
    <name evidence="1" type="ORF">FXF03_01180</name>
</gene>
<dbReference type="Proteomes" id="UP000323819">
    <property type="component" value="Unassembled WGS sequence"/>
</dbReference>
<protein>
    <submittedName>
        <fullName evidence="1">Uncharacterized protein</fullName>
    </submittedName>
</protein>
<proteinExistence type="predicted"/>
<dbReference type="EMBL" id="VSIJ01000005">
    <property type="protein sequence ID" value="TXX67213.1"/>
    <property type="molecule type" value="Genomic_DNA"/>
</dbReference>
<dbReference type="AlphaFoldDB" id="A0ABD7SRU4"/>
<organism evidence="1 2">
    <name type="scientific">Vibrio cholerae</name>
    <dbReference type="NCBI Taxonomy" id="666"/>
    <lineage>
        <taxon>Bacteria</taxon>
        <taxon>Pseudomonadati</taxon>
        <taxon>Pseudomonadota</taxon>
        <taxon>Gammaproteobacteria</taxon>
        <taxon>Vibrionales</taxon>
        <taxon>Vibrionaceae</taxon>
        <taxon>Vibrio</taxon>
    </lineage>
</organism>
<reference evidence="1 2" key="1">
    <citation type="submission" date="2019-06" db="EMBL/GenBank/DDBJ databases">
        <title>Vibrio cholerae phylogeny based on whole-genome sequencing reveals genetic diversity and population strucutre.</title>
        <authorList>
            <person name="Zhiqiu Y."/>
            <person name="Bin L."/>
            <person name="Lingyan J."/>
        </authorList>
    </citation>
    <scope>NUCLEOTIDE SEQUENCE [LARGE SCALE GENOMIC DNA]</scope>
    <source>
        <strain evidence="1 2">N2814</strain>
    </source>
</reference>
<evidence type="ECO:0000313" key="1">
    <source>
        <dbReference type="EMBL" id="TXX67213.1"/>
    </source>
</evidence>
<name>A0ABD7SRU4_VIBCL</name>
<accession>A0ABD7SRU4</accession>
<comment type="caution">
    <text evidence="1">The sequence shown here is derived from an EMBL/GenBank/DDBJ whole genome shotgun (WGS) entry which is preliminary data.</text>
</comment>
<evidence type="ECO:0000313" key="2">
    <source>
        <dbReference type="Proteomes" id="UP000323819"/>
    </source>
</evidence>